<keyword evidence="1" id="KW-1133">Transmembrane helix</keyword>
<proteinExistence type="predicted"/>
<dbReference type="Proteomes" id="UP000618952">
    <property type="component" value="Unassembled WGS sequence"/>
</dbReference>
<feature type="transmembrane region" description="Helical" evidence="1">
    <location>
        <begin position="106"/>
        <end position="125"/>
    </location>
</feature>
<evidence type="ECO:0000256" key="1">
    <source>
        <dbReference type="SAM" id="Phobius"/>
    </source>
</evidence>
<accession>A0ABR7QKZ8</accession>
<sequence>MSIAYIIRNVSFDLNADWLTTFAGRMSGGVGEAASGGGRTERWIKSFEYLFIHPLGWNLKEFGYSHNMWLDVLRVGGIIPFILLIIYSTKSFFQVKRAMAIRKENILLNGQILFYSIAFFLLFMVEPIFEGLFSLFVVFCLYKGIINKYYSNLNQ</sequence>
<keyword evidence="1" id="KW-0472">Membrane</keyword>
<dbReference type="RefSeq" id="WP_187583090.1">
    <property type="nucleotide sequence ID" value="NZ_JACLHY010000005.1"/>
</dbReference>
<name>A0ABR7QKZ8_9FLAO</name>
<protein>
    <recommendedName>
        <fullName evidence="4">O-antigen ligase domain-containing protein</fullName>
    </recommendedName>
</protein>
<reference evidence="2 3" key="1">
    <citation type="submission" date="2020-08" db="EMBL/GenBank/DDBJ databases">
        <title>Arenibacter gaetbuli sp. nov., isolated from a sand dune.</title>
        <authorList>
            <person name="Park S."/>
            <person name="Yoon J.-H."/>
        </authorList>
    </citation>
    <scope>NUCLEOTIDE SEQUENCE [LARGE SCALE GENOMIC DNA]</scope>
    <source>
        <strain evidence="2 3">BSSL-BM3</strain>
    </source>
</reference>
<evidence type="ECO:0000313" key="3">
    <source>
        <dbReference type="Proteomes" id="UP000618952"/>
    </source>
</evidence>
<evidence type="ECO:0008006" key="4">
    <source>
        <dbReference type="Google" id="ProtNLM"/>
    </source>
</evidence>
<feature type="transmembrane region" description="Helical" evidence="1">
    <location>
        <begin position="68"/>
        <end position="86"/>
    </location>
</feature>
<feature type="transmembrane region" description="Helical" evidence="1">
    <location>
        <begin position="131"/>
        <end position="150"/>
    </location>
</feature>
<keyword evidence="1" id="KW-0812">Transmembrane</keyword>
<dbReference type="EMBL" id="JACLHY010000005">
    <property type="protein sequence ID" value="MBC8767871.1"/>
    <property type="molecule type" value="Genomic_DNA"/>
</dbReference>
<keyword evidence="3" id="KW-1185">Reference proteome</keyword>
<comment type="caution">
    <text evidence="2">The sequence shown here is derived from an EMBL/GenBank/DDBJ whole genome shotgun (WGS) entry which is preliminary data.</text>
</comment>
<gene>
    <name evidence="2" type="ORF">H4O18_07700</name>
</gene>
<evidence type="ECO:0000313" key="2">
    <source>
        <dbReference type="EMBL" id="MBC8767871.1"/>
    </source>
</evidence>
<organism evidence="2 3">
    <name type="scientific">Arenibacter arenosicollis</name>
    <dbReference type="NCBI Taxonomy" id="2762274"/>
    <lineage>
        <taxon>Bacteria</taxon>
        <taxon>Pseudomonadati</taxon>
        <taxon>Bacteroidota</taxon>
        <taxon>Flavobacteriia</taxon>
        <taxon>Flavobacteriales</taxon>
        <taxon>Flavobacteriaceae</taxon>
        <taxon>Arenibacter</taxon>
    </lineage>
</organism>